<keyword evidence="2 4" id="KW-0812">Transmembrane</keyword>
<keyword evidence="6" id="KW-1133">Transmembrane helix</keyword>
<protein>
    <recommendedName>
        <fullName evidence="9">Carrier superfamily protein</fullName>
    </recommendedName>
</protein>
<dbReference type="RefSeq" id="XP_004342002.1">
    <property type="nucleotide sequence ID" value="XM_004341953.1"/>
</dbReference>
<dbReference type="AlphaFoldDB" id="L8H3T3"/>
<dbReference type="EMBL" id="KB007927">
    <property type="protein sequence ID" value="ELR19897.1"/>
    <property type="molecule type" value="Genomic_DNA"/>
</dbReference>
<dbReference type="KEGG" id="acan:ACA1_007000"/>
<dbReference type="GeneID" id="14920731"/>
<evidence type="ECO:0000256" key="3">
    <source>
        <dbReference type="ARBA" id="ARBA00023136"/>
    </source>
</evidence>
<dbReference type="GO" id="GO:0016020">
    <property type="term" value="C:membrane"/>
    <property type="evidence" value="ECO:0007669"/>
    <property type="project" value="UniProtKB-SubCell"/>
</dbReference>
<keyword evidence="3 4" id="KW-0472">Membrane</keyword>
<evidence type="ECO:0000256" key="2">
    <source>
        <dbReference type="ARBA" id="ARBA00022692"/>
    </source>
</evidence>
<evidence type="ECO:0000256" key="5">
    <source>
        <dbReference type="RuleBase" id="RU000488"/>
    </source>
</evidence>
<dbReference type="InterPro" id="IPR018108">
    <property type="entry name" value="MCP_transmembrane"/>
</dbReference>
<sequence>MPIAGAFSAAGLWAGAVKAISHMFLQEYVFAPLLHIATSDEELDESFEAYDPIAPIKQGDMYQRGGWTGPVCAMASAAGAILLSLPFLKAKFLLRTQSRRPDGSFKYTGLFQSIGVIWREQRWGLITNNLSAFISFGILYDVVGFLTDRYKLSTLIMKIKTREGVLHNLKHALALAIDDIIEAAIIVAFTMPVNVVLRRLEAQAGGVAPFSADGVVYAGVLDCVQQIFVREGLNGFYKGAMPELLERLLPRVFVDAAVDLGLNSFFGVPATYDNTDEHSHAD</sequence>
<comment type="subcellular location">
    <subcellularLocation>
        <location evidence="1">Membrane</location>
        <topology evidence="1">Multi-pass membrane protein</topology>
    </subcellularLocation>
</comment>
<dbReference type="InterPro" id="IPR023395">
    <property type="entry name" value="MCP_dom_sf"/>
</dbReference>
<dbReference type="Proteomes" id="UP000011083">
    <property type="component" value="Unassembled WGS sequence"/>
</dbReference>
<dbReference type="STRING" id="1257118.L8H3T3"/>
<evidence type="ECO:0000256" key="4">
    <source>
        <dbReference type="PROSITE-ProRule" id="PRU00282"/>
    </source>
</evidence>
<evidence type="ECO:0000256" key="1">
    <source>
        <dbReference type="ARBA" id="ARBA00004141"/>
    </source>
</evidence>
<evidence type="ECO:0000313" key="7">
    <source>
        <dbReference type="EMBL" id="ELR19897.1"/>
    </source>
</evidence>
<feature type="transmembrane region" description="Helical" evidence="6">
    <location>
        <begin position="67"/>
        <end position="88"/>
    </location>
</feature>
<keyword evidence="5" id="KW-0813">Transport</keyword>
<reference evidence="7 8" key="1">
    <citation type="journal article" date="2013" name="Genome Biol.">
        <title>Genome of Acanthamoeba castellanii highlights extensive lateral gene transfer and early evolution of tyrosine kinase signaling.</title>
        <authorList>
            <person name="Clarke M."/>
            <person name="Lohan A.J."/>
            <person name="Liu B."/>
            <person name="Lagkouvardos I."/>
            <person name="Roy S."/>
            <person name="Zafar N."/>
            <person name="Bertelli C."/>
            <person name="Schilde C."/>
            <person name="Kianianmomeni A."/>
            <person name="Burglin T.R."/>
            <person name="Frech C."/>
            <person name="Turcotte B."/>
            <person name="Kopec K.O."/>
            <person name="Synnott J.M."/>
            <person name="Choo C."/>
            <person name="Paponov I."/>
            <person name="Finkler A."/>
            <person name="Soon Heng Tan C."/>
            <person name="Hutchins A.P."/>
            <person name="Weinmeier T."/>
            <person name="Rattei T."/>
            <person name="Chu J.S."/>
            <person name="Gimenez G."/>
            <person name="Irimia M."/>
            <person name="Rigden D.J."/>
            <person name="Fitzpatrick D.A."/>
            <person name="Lorenzo-Morales J."/>
            <person name="Bateman A."/>
            <person name="Chiu C.H."/>
            <person name="Tang P."/>
            <person name="Hegemann P."/>
            <person name="Fromm H."/>
            <person name="Raoult D."/>
            <person name="Greub G."/>
            <person name="Miranda-Saavedra D."/>
            <person name="Chen N."/>
            <person name="Nash P."/>
            <person name="Ginger M.L."/>
            <person name="Horn M."/>
            <person name="Schaap P."/>
            <person name="Caler L."/>
            <person name="Loftus B."/>
        </authorList>
    </citation>
    <scope>NUCLEOTIDE SEQUENCE [LARGE SCALE GENOMIC DNA]</scope>
    <source>
        <strain evidence="7 8">Neff</strain>
    </source>
</reference>
<proteinExistence type="inferred from homology"/>
<gene>
    <name evidence="7" type="ORF">ACA1_007000</name>
</gene>
<comment type="similarity">
    <text evidence="5">Belongs to the mitochondrial carrier (TC 2.A.29) family.</text>
</comment>
<dbReference type="PROSITE" id="PS50920">
    <property type="entry name" value="SOLCAR"/>
    <property type="match status" value="1"/>
</dbReference>
<evidence type="ECO:0008006" key="9">
    <source>
        <dbReference type="Google" id="ProtNLM"/>
    </source>
</evidence>
<name>L8H3T3_ACACF</name>
<feature type="repeat" description="Solcar" evidence="4">
    <location>
        <begin position="170"/>
        <end position="264"/>
    </location>
</feature>
<dbReference type="Pfam" id="PF00153">
    <property type="entry name" value="Mito_carr"/>
    <property type="match status" value="1"/>
</dbReference>
<dbReference type="SUPFAM" id="SSF103506">
    <property type="entry name" value="Mitochondrial carrier"/>
    <property type="match status" value="1"/>
</dbReference>
<evidence type="ECO:0000313" key="8">
    <source>
        <dbReference type="Proteomes" id="UP000011083"/>
    </source>
</evidence>
<accession>L8H3T3</accession>
<dbReference type="VEuPathDB" id="AmoebaDB:ACA1_007000"/>
<evidence type="ECO:0000256" key="6">
    <source>
        <dbReference type="SAM" id="Phobius"/>
    </source>
</evidence>
<dbReference type="OrthoDB" id="269120at2759"/>
<dbReference type="Gene3D" id="1.50.40.10">
    <property type="entry name" value="Mitochondrial carrier domain"/>
    <property type="match status" value="1"/>
</dbReference>
<keyword evidence="8" id="KW-1185">Reference proteome</keyword>
<organism evidence="7 8">
    <name type="scientific">Acanthamoeba castellanii (strain ATCC 30010 / Neff)</name>
    <dbReference type="NCBI Taxonomy" id="1257118"/>
    <lineage>
        <taxon>Eukaryota</taxon>
        <taxon>Amoebozoa</taxon>
        <taxon>Discosea</taxon>
        <taxon>Longamoebia</taxon>
        <taxon>Centramoebida</taxon>
        <taxon>Acanthamoebidae</taxon>
        <taxon>Acanthamoeba</taxon>
    </lineage>
</organism>